<protein>
    <submittedName>
        <fullName evidence="1">Uncharacterized protein</fullName>
    </submittedName>
</protein>
<accession>A0ABU7CA44</accession>
<dbReference type="EMBL" id="JAHUTI010088516">
    <property type="protein sequence ID" value="MED6259836.1"/>
    <property type="molecule type" value="Genomic_DNA"/>
</dbReference>
<dbReference type="Proteomes" id="UP001345963">
    <property type="component" value="Unassembled WGS sequence"/>
</dbReference>
<name>A0ABU7CA44_9TELE</name>
<keyword evidence="2" id="KW-1185">Reference proteome</keyword>
<proteinExistence type="predicted"/>
<sequence length="123" mass="14235">MQERFPLIWTGLQSRSPQTKDVKQLSRYLLQPETVCGPAPGGSTHDNSFLSKQTAFEGFQAFEHTLRTRRVNQLRLQFLRSEPGKVFMLVLVLKLQKHQFLWSSLQVYPTSEHFSLFCSYSAV</sequence>
<comment type="caution">
    <text evidence="1">The sequence shown here is derived from an EMBL/GenBank/DDBJ whole genome shotgun (WGS) entry which is preliminary data.</text>
</comment>
<gene>
    <name evidence="1" type="ORF">ATANTOWER_019137</name>
</gene>
<evidence type="ECO:0000313" key="2">
    <source>
        <dbReference type="Proteomes" id="UP001345963"/>
    </source>
</evidence>
<reference evidence="1 2" key="1">
    <citation type="submission" date="2021-07" db="EMBL/GenBank/DDBJ databases">
        <authorList>
            <person name="Palmer J.M."/>
        </authorList>
    </citation>
    <scope>NUCLEOTIDE SEQUENCE [LARGE SCALE GENOMIC DNA]</scope>
    <source>
        <strain evidence="1 2">AT_MEX2019</strain>
        <tissue evidence="1">Muscle</tissue>
    </source>
</reference>
<evidence type="ECO:0000313" key="1">
    <source>
        <dbReference type="EMBL" id="MED6259836.1"/>
    </source>
</evidence>
<organism evidence="1 2">
    <name type="scientific">Ataeniobius toweri</name>
    <dbReference type="NCBI Taxonomy" id="208326"/>
    <lineage>
        <taxon>Eukaryota</taxon>
        <taxon>Metazoa</taxon>
        <taxon>Chordata</taxon>
        <taxon>Craniata</taxon>
        <taxon>Vertebrata</taxon>
        <taxon>Euteleostomi</taxon>
        <taxon>Actinopterygii</taxon>
        <taxon>Neopterygii</taxon>
        <taxon>Teleostei</taxon>
        <taxon>Neoteleostei</taxon>
        <taxon>Acanthomorphata</taxon>
        <taxon>Ovalentaria</taxon>
        <taxon>Atherinomorphae</taxon>
        <taxon>Cyprinodontiformes</taxon>
        <taxon>Goodeidae</taxon>
        <taxon>Ataeniobius</taxon>
    </lineage>
</organism>